<protein>
    <submittedName>
        <fullName evidence="1">Uncharacterized protein</fullName>
    </submittedName>
</protein>
<evidence type="ECO:0000313" key="1">
    <source>
        <dbReference type="EMBL" id="PYH96816.1"/>
    </source>
</evidence>
<proteinExistence type="predicted"/>
<organism evidence="1 2">
    <name type="scientific">Aspergillus ellipticus CBS 707.79</name>
    <dbReference type="NCBI Taxonomy" id="1448320"/>
    <lineage>
        <taxon>Eukaryota</taxon>
        <taxon>Fungi</taxon>
        <taxon>Dikarya</taxon>
        <taxon>Ascomycota</taxon>
        <taxon>Pezizomycotina</taxon>
        <taxon>Eurotiomycetes</taxon>
        <taxon>Eurotiomycetidae</taxon>
        <taxon>Eurotiales</taxon>
        <taxon>Aspergillaceae</taxon>
        <taxon>Aspergillus</taxon>
        <taxon>Aspergillus subgen. Circumdati</taxon>
    </lineage>
</organism>
<keyword evidence="2" id="KW-1185">Reference proteome</keyword>
<sequence length="167" mass="18400">MTPTELPELPPPLLQGTLGHEWSGVQWSEVRGGQGGKERGESNEYEGSVSVSRVQPGRLCVTILACLCSRRIEAFFFLLRRRGLFGRHDISGSNRIRPVVTSPPVFWFMLIAGCAILCDPAAMLLVDCLECLALGWTGVADPRIIFAYYSLSTPGRRIIYDSADNQA</sequence>
<reference evidence="1 2" key="1">
    <citation type="submission" date="2018-02" db="EMBL/GenBank/DDBJ databases">
        <title>The genomes of Aspergillus section Nigri reveals drivers in fungal speciation.</title>
        <authorList>
            <consortium name="DOE Joint Genome Institute"/>
            <person name="Vesth T.C."/>
            <person name="Nybo J."/>
            <person name="Theobald S."/>
            <person name="Brandl J."/>
            <person name="Frisvad J.C."/>
            <person name="Nielsen K.F."/>
            <person name="Lyhne E.K."/>
            <person name="Kogle M.E."/>
            <person name="Kuo A."/>
            <person name="Riley R."/>
            <person name="Clum A."/>
            <person name="Nolan M."/>
            <person name="Lipzen A."/>
            <person name="Salamov A."/>
            <person name="Henrissat B."/>
            <person name="Wiebenga A."/>
            <person name="De vries R.P."/>
            <person name="Grigoriev I.V."/>
            <person name="Mortensen U.H."/>
            <person name="Andersen M.R."/>
            <person name="Baker S.E."/>
        </authorList>
    </citation>
    <scope>NUCLEOTIDE SEQUENCE [LARGE SCALE GENOMIC DNA]</scope>
    <source>
        <strain evidence="1 2">CBS 707.79</strain>
    </source>
</reference>
<evidence type="ECO:0000313" key="2">
    <source>
        <dbReference type="Proteomes" id="UP000247810"/>
    </source>
</evidence>
<dbReference type="EMBL" id="KZ825833">
    <property type="protein sequence ID" value="PYH96816.1"/>
    <property type="molecule type" value="Genomic_DNA"/>
</dbReference>
<accession>A0A319DH88</accession>
<dbReference type="Proteomes" id="UP000247810">
    <property type="component" value="Unassembled WGS sequence"/>
</dbReference>
<dbReference type="VEuPathDB" id="FungiDB:BO71DRAFT_161077"/>
<name>A0A319DH88_9EURO</name>
<dbReference type="AlphaFoldDB" id="A0A319DH88"/>
<gene>
    <name evidence="1" type="ORF">BO71DRAFT_161077</name>
</gene>